<organism evidence="1 2">
    <name type="scientific">Nepenthes gracilis</name>
    <name type="common">Slender pitcher plant</name>
    <dbReference type="NCBI Taxonomy" id="150966"/>
    <lineage>
        <taxon>Eukaryota</taxon>
        <taxon>Viridiplantae</taxon>
        <taxon>Streptophyta</taxon>
        <taxon>Embryophyta</taxon>
        <taxon>Tracheophyta</taxon>
        <taxon>Spermatophyta</taxon>
        <taxon>Magnoliopsida</taxon>
        <taxon>eudicotyledons</taxon>
        <taxon>Gunneridae</taxon>
        <taxon>Pentapetalae</taxon>
        <taxon>Caryophyllales</taxon>
        <taxon>Nepenthaceae</taxon>
        <taxon>Nepenthes</taxon>
    </lineage>
</organism>
<dbReference type="EMBL" id="BSYO01000004">
    <property type="protein sequence ID" value="GMH03315.1"/>
    <property type="molecule type" value="Genomic_DNA"/>
</dbReference>
<dbReference type="AlphaFoldDB" id="A0AAD3XG28"/>
<accession>A0AAD3XG28</accession>
<keyword evidence="2" id="KW-1185">Reference proteome</keyword>
<dbReference type="InterPro" id="IPR043502">
    <property type="entry name" value="DNA/RNA_pol_sf"/>
</dbReference>
<evidence type="ECO:0000313" key="2">
    <source>
        <dbReference type="Proteomes" id="UP001279734"/>
    </source>
</evidence>
<dbReference type="SUPFAM" id="SSF56672">
    <property type="entry name" value="DNA/RNA polymerases"/>
    <property type="match status" value="1"/>
</dbReference>
<protein>
    <submittedName>
        <fullName evidence="1">Uncharacterized protein</fullName>
    </submittedName>
</protein>
<gene>
    <name evidence="1" type="ORF">Nepgr_005154</name>
</gene>
<proteinExistence type="predicted"/>
<name>A0AAD3XG28_NEPGR</name>
<dbReference type="PANTHER" id="PTHR48475:SF1">
    <property type="entry name" value="RNASE H TYPE-1 DOMAIN-CONTAINING PROTEIN"/>
    <property type="match status" value="1"/>
</dbReference>
<dbReference type="Proteomes" id="UP001279734">
    <property type="component" value="Unassembled WGS sequence"/>
</dbReference>
<evidence type="ECO:0000313" key="1">
    <source>
        <dbReference type="EMBL" id="GMH03315.1"/>
    </source>
</evidence>
<dbReference type="InterPro" id="IPR043128">
    <property type="entry name" value="Rev_trsase/Diguanyl_cyclase"/>
</dbReference>
<reference evidence="1" key="1">
    <citation type="submission" date="2023-05" db="EMBL/GenBank/DDBJ databases">
        <title>Nepenthes gracilis genome sequencing.</title>
        <authorList>
            <person name="Fukushima K."/>
        </authorList>
    </citation>
    <scope>NUCLEOTIDE SEQUENCE</scope>
    <source>
        <strain evidence="1">SING2019-196</strain>
    </source>
</reference>
<dbReference type="Gene3D" id="3.30.70.270">
    <property type="match status" value="1"/>
</dbReference>
<sequence>MEVYIDDKLVKSKTTSYHIHDLVESFEVLHAHQMKLNPSTKCHEAFDELKQYLASPPLLMSPRDGKELYLYLAVPEVALNSILIRQDSDFQRSFTIQLVNWVIELGEFDIKFQLRLTIKGQALADFIVEITITIVDEHPTKDMGHHLDDRNGFSTWMVCLRI</sequence>
<dbReference type="PANTHER" id="PTHR48475">
    <property type="entry name" value="RIBONUCLEASE H"/>
    <property type="match status" value="1"/>
</dbReference>
<comment type="caution">
    <text evidence="1">The sequence shown here is derived from an EMBL/GenBank/DDBJ whole genome shotgun (WGS) entry which is preliminary data.</text>
</comment>